<dbReference type="Proteomes" id="UP001519460">
    <property type="component" value="Unassembled WGS sequence"/>
</dbReference>
<dbReference type="GO" id="GO:0015293">
    <property type="term" value="F:symporter activity"/>
    <property type="evidence" value="ECO:0007669"/>
    <property type="project" value="UniProtKB-KW"/>
</dbReference>
<sequence length="178" mass="18798">ASRLPLKSVATSVPFLALQFCNTCDAWLYCTIGTYVPLYCSQLLHFDTQTSGILSSLPFMSALLCTWMFAALADRLHVGGLLSVTNNRKLFQAIGGMIPGALFIGLMFVGEETRGLAVGILVVINGFLSAGLNGAILNRLDLAPRFAGSLSGIAITIGNLAQIVCPLIVSDIISDVSC</sequence>
<evidence type="ECO:0000256" key="4">
    <source>
        <dbReference type="ARBA" id="ARBA00022847"/>
    </source>
</evidence>
<keyword evidence="2" id="KW-0813">Transport</keyword>
<dbReference type="FunFam" id="1.20.1250.20:FF:000003">
    <property type="entry name" value="Solute carrier family 17 member 3"/>
    <property type="match status" value="1"/>
</dbReference>
<feature type="transmembrane region" description="Helical" evidence="7">
    <location>
        <begin position="90"/>
        <end position="110"/>
    </location>
</feature>
<comment type="caution">
    <text evidence="8">The sequence shown here is derived from an EMBL/GenBank/DDBJ whole genome shotgun (WGS) entry which is preliminary data.</text>
</comment>
<evidence type="ECO:0000256" key="1">
    <source>
        <dbReference type="ARBA" id="ARBA00004141"/>
    </source>
</evidence>
<dbReference type="InterPro" id="IPR011701">
    <property type="entry name" value="MFS"/>
</dbReference>
<gene>
    <name evidence="8" type="ORF">BaRGS_00022950</name>
</gene>
<feature type="transmembrane region" description="Helical" evidence="7">
    <location>
        <begin position="50"/>
        <end position="70"/>
    </location>
</feature>
<protein>
    <submittedName>
        <fullName evidence="8">Uncharacterized protein</fullName>
    </submittedName>
</protein>
<evidence type="ECO:0000256" key="5">
    <source>
        <dbReference type="ARBA" id="ARBA00022989"/>
    </source>
</evidence>
<dbReference type="Gene3D" id="1.20.1250.20">
    <property type="entry name" value="MFS general substrate transporter like domains"/>
    <property type="match status" value="1"/>
</dbReference>
<dbReference type="EMBL" id="JACVVK020000189">
    <property type="protein sequence ID" value="KAK7485769.1"/>
    <property type="molecule type" value="Genomic_DNA"/>
</dbReference>
<evidence type="ECO:0000256" key="2">
    <source>
        <dbReference type="ARBA" id="ARBA00022448"/>
    </source>
</evidence>
<feature type="non-terminal residue" evidence="8">
    <location>
        <position position="1"/>
    </location>
</feature>
<evidence type="ECO:0000313" key="9">
    <source>
        <dbReference type="Proteomes" id="UP001519460"/>
    </source>
</evidence>
<dbReference type="Pfam" id="PF07690">
    <property type="entry name" value="MFS_1"/>
    <property type="match status" value="1"/>
</dbReference>
<dbReference type="InterPro" id="IPR036259">
    <property type="entry name" value="MFS_trans_sf"/>
</dbReference>
<evidence type="ECO:0000256" key="7">
    <source>
        <dbReference type="SAM" id="Phobius"/>
    </source>
</evidence>
<comment type="subcellular location">
    <subcellularLocation>
        <location evidence="1">Membrane</location>
        <topology evidence="1">Multi-pass membrane protein</topology>
    </subcellularLocation>
</comment>
<dbReference type="PANTHER" id="PTHR11662:SF399">
    <property type="entry name" value="FI19708P1-RELATED"/>
    <property type="match status" value="1"/>
</dbReference>
<keyword evidence="4" id="KW-0769">Symport</keyword>
<reference evidence="8 9" key="1">
    <citation type="journal article" date="2023" name="Sci. Data">
        <title>Genome assembly of the Korean intertidal mud-creeper Batillaria attramentaria.</title>
        <authorList>
            <person name="Patra A.K."/>
            <person name="Ho P.T."/>
            <person name="Jun S."/>
            <person name="Lee S.J."/>
            <person name="Kim Y."/>
            <person name="Won Y.J."/>
        </authorList>
    </citation>
    <scope>NUCLEOTIDE SEQUENCE [LARGE SCALE GENOMIC DNA]</scope>
    <source>
        <strain evidence="8">Wonlab-2016</strain>
    </source>
</reference>
<organism evidence="8 9">
    <name type="scientific">Batillaria attramentaria</name>
    <dbReference type="NCBI Taxonomy" id="370345"/>
    <lineage>
        <taxon>Eukaryota</taxon>
        <taxon>Metazoa</taxon>
        <taxon>Spiralia</taxon>
        <taxon>Lophotrochozoa</taxon>
        <taxon>Mollusca</taxon>
        <taxon>Gastropoda</taxon>
        <taxon>Caenogastropoda</taxon>
        <taxon>Sorbeoconcha</taxon>
        <taxon>Cerithioidea</taxon>
        <taxon>Batillariidae</taxon>
        <taxon>Batillaria</taxon>
    </lineage>
</organism>
<keyword evidence="9" id="KW-1185">Reference proteome</keyword>
<dbReference type="GO" id="GO:0016020">
    <property type="term" value="C:membrane"/>
    <property type="evidence" value="ECO:0007669"/>
    <property type="project" value="UniProtKB-SubCell"/>
</dbReference>
<dbReference type="PANTHER" id="PTHR11662">
    <property type="entry name" value="SOLUTE CARRIER FAMILY 17"/>
    <property type="match status" value="1"/>
</dbReference>
<dbReference type="SUPFAM" id="SSF103473">
    <property type="entry name" value="MFS general substrate transporter"/>
    <property type="match status" value="1"/>
</dbReference>
<accession>A0ABD0KFE3</accession>
<evidence type="ECO:0000313" key="8">
    <source>
        <dbReference type="EMBL" id="KAK7485769.1"/>
    </source>
</evidence>
<name>A0ABD0KFE3_9CAEN</name>
<dbReference type="AlphaFoldDB" id="A0ABD0KFE3"/>
<evidence type="ECO:0000256" key="6">
    <source>
        <dbReference type="ARBA" id="ARBA00023136"/>
    </source>
</evidence>
<evidence type="ECO:0000256" key="3">
    <source>
        <dbReference type="ARBA" id="ARBA00022692"/>
    </source>
</evidence>
<dbReference type="InterPro" id="IPR050382">
    <property type="entry name" value="MFS_Na/Anion_cotransporter"/>
</dbReference>
<proteinExistence type="predicted"/>
<keyword evidence="5 7" id="KW-1133">Transmembrane helix</keyword>
<feature type="transmembrane region" description="Helical" evidence="7">
    <location>
        <begin position="149"/>
        <end position="169"/>
    </location>
</feature>
<keyword evidence="3 7" id="KW-0812">Transmembrane</keyword>
<feature type="transmembrane region" description="Helical" evidence="7">
    <location>
        <begin position="116"/>
        <end position="137"/>
    </location>
</feature>
<keyword evidence="6 7" id="KW-0472">Membrane</keyword>